<dbReference type="EMBL" id="UINC01046246">
    <property type="protein sequence ID" value="SVB54014.1"/>
    <property type="molecule type" value="Genomic_DNA"/>
</dbReference>
<feature type="region of interest" description="Disordered" evidence="2">
    <location>
        <begin position="272"/>
        <end position="323"/>
    </location>
</feature>
<feature type="compositionally biased region" description="Basic and acidic residues" evidence="2">
    <location>
        <begin position="275"/>
        <end position="291"/>
    </location>
</feature>
<dbReference type="AlphaFoldDB" id="A0A382EV16"/>
<proteinExistence type="predicted"/>
<accession>A0A382EV16</accession>
<feature type="compositionally biased region" description="Basic and acidic residues" evidence="2">
    <location>
        <begin position="1"/>
        <end position="13"/>
    </location>
</feature>
<feature type="coiled-coil region" evidence="1">
    <location>
        <begin position="186"/>
        <end position="215"/>
    </location>
</feature>
<sequence>VLEAEEKPEEKQPEPLLTQQQMEMERIASERDAQILKEFEEEEEVVVEEPPEAMPGVPLNFRDGEWYAVVKVNGEEREIPWNDALTDYQKNSSADQRLQEAAQRYSELQDYERKLNQYRSQLEAQNQSQPSSDAGESPSSDAVDALYSEYHDALFQGDEAKSSNLLKQIRSAERPNAPTVDVAGIIERTKTEMREEEKQAEAARYETRRKDAVQKFRQEYSELVDDPSLLAVADARSAELYQANPTRDPWDIMQECGEYAREWLMKYVDQLGGKTTKDERRERKQDMDEVAPRNVRSNIGEDQTMPTASDIIAEMRKDRGQYS</sequence>
<organism evidence="3">
    <name type="scientific">marine metagenome</name>
    <dbReference type="NCBI Taxonomy" id="408172"/>
    <lineage>
        <taxon>unclassified sequences</taxon>
        <taxon>metagenomes</taxon>
        <taxon>ecological metagenomes</taxon>
    </lineage>
</organism>
<evidence type="ECO:0000256" key="2">
    <source>
        <dbReference type="SAM" id="MobiDB-lite"/>
    </source>
</evidence>
<protein>
    <submittedName>
        <fullName evidence="3">Uncharacterized protein</fullName>
    </submittedName>
</protein>
<feature type="region of interest" description="Disordered" evidence="2">
    <location>
        <begin position="1"/>
        <end position="20"/>
    </location>
</feature>
<feature type="non-terminal residue" evidence="3">
    <location>
        <position position="1"/>
    </location>
</feature>
<name>A0A382EV16_9ZZZZ</name>
<gene>
    <name evidence="3" type="ORF">METZ01_LOCUS206868</name>
</gene>
<feature type="compositionally biased region" description="Polar residues" evidence="2">
    <location>
        <begin position="118"/>
        <end position="140"/>
    </location>
</feature>
<feature type="compositionally biased region" description="Polar residues" evidence="2">
    <location>
        <begin position="295"/>
        <end position="307"/>
    </location>
</feature>
<reference evidence="3" key="1">
    <citation type="submission" date="2018-05" db="EMBL/GenBank/DDBJ databases">
        <authorList>
            <person name="Lanie J.A."/>
            <person name="Ng W.-L."/>
            <person name="Kazmierczak K.M."/>
            <person name="Andrzejewski T.M."/>
            <person name="Davidsen T.M."/>
            <person name="Wayne K.J."/>
            <person name="Tettelin H."/>
            <person name="Glass J.I."/>
            <person name="Rusch D."/>
            <person name="Podicherti R."/>
            <person name="Tsui H.-C.T."/>
            <person name="Winkler M.E."/>
        </authorList>
    </citation>
    <scope>NUCLEOTIDE SEQUENCE</scope>
</reference>
<feature type="compositionally biased region" description="Basic and acidic residues" evidence="2">
    <location>
        <begin position="313"/>
        <end position="323"/>
    </location>
</feature>
<feature type="region of interest" description="Disordered" evidence="2">
    <location>
        <begin position="118"/>
        <end position="145"/>
    </location>
</feature>
<keyword evidence="1" id="KW-0175">Coiled coil</keyword>
<evidence type="ECO:0000313" key="3">
    <source>
        <dbReference type="EMBL" id="SVB54014.1"/>
    </source>
</evidence>
<evidence type="ECO:0000256" key="1">
    <source>
        <dbReference type="SAM" id="Coils"/>
    </source>
</evidence>